<evidence type="ECO:0000256" key="3">
    <source>
        <dbReference type="ARBA" id="ARBA00023239"/>
    </source>
</evidence>
<accession>A0A543D0E9</accession>
<sequence>MSPREWTPVCRACGARNPGTWSRCPGCGGVQVLEGPRTVPTPSGAGGLWRFRDALPPVRHEITMGEGGTPLVRCERLAARTEVAQVLVKNETVNPTLSFKDRAMALGVSLARDADTPGVVAASTGNTAVSAAAYAARAGLPCRLYCAAGAAGSAKLRTAQAYGAGVEPVDGDFSSAHAAAAELEAEGWFPLTTTFRNPYLAEAHRTVALELFEQTGGSVPDWVLVPVGAGPLLVGAYEGFRALADAGRIPRVPRMVAVQVDACAPLVDAWRTNAATVTAANPRPTVAGAIADPLRGYEDEGVLTLEAVRESNGLAVSVPDEAVLAAVDDLARHEGLLVEPAGAAPLAALAALAADGTVAPDARVVLLATGHGAKE</sequence>
<organism evidence="5 6">
    <name type="scientific">Pseudonocardia kunmingensis</name>
    <dbReference type="NCBI Taxonomy" id="630975"/>
    <lineage>
        <taxon>Bacteria</taxon>
        <taxon>Bacillati</taxon>
        <taxon>Actinomycetota</taxon>
        <taxon>Actinomycetes</taxon>
        <taxon>Pseudonocardiales</taxon>
        <taxon>Pseudonocardiaceae</taxon>
        <taxon>Pseudonocardia</taxon>
    </lineage>
</organism>
<dbReference type="Pfam" id="PF00291">
    <property type="entry name" value="PALP"/>
    <property type="match status" value="1"/>
</dbReference>
<proteinExistence type="predicted"/>
<dbReference type="SUPFAM" id="SSF53686">
    <property type="entry name" value="Tryptophan synthase beta subunit-like PLP-dependent enzymes"/>
    <property type="match status" value="1"/>
</dbReference>
<dbReference type="GO" id="GO:0004794">
    <property type="term" value="F:threonine deaminase activity"/>
    <property type="evidence" value="ECO:0007669"/>
    <property type="project" value="TreeGrafter"/>
</dbReference>
<reference evidence="5 6" key="1">
    <citation type="submission" date="2019-06" db="EMBL/GenBank/DDBJ databases">
        <title>Sequencing the genomes of 1000 actinobacteria strains.</title>
        <authorList>
            <person name="Klenk H.-P."/>
        </authorList>
    </citation>
    <scope>NUCLEOTIDE SEQUENCE [LARGE SCALE GENOMIC DNA]</scope>
    <source>
        <strain evidence="5 6">DSM 45301</strain>
    </source>
</reference>
<dbReference type="AlphaFoldDB" id="A0A543D0E9"/>
<dbReference type="Proteomes" id="UP000315677">
    <property type="component" value="Unassembled WGS sequence"/>
</dbReference>
<dbReference type="InterPro" id="IPR000634">
    <property type="entry name" value="Ser/Thr_deHydtase_PyrdxlP-BS"/>
</dbReference>
<feature type="domain" description="Tryptophan synthase beta chain-like PALP" evidence="4">
    <location>
        <begin position="62"/>
        <end position="370"/>
    </location>
</feature>
<keyword evidence="2" id="KW-0663">Pyridoxal phosphate</keyword>
<evidence type="ECO:0000256" key="1">
    <source>
        <dbReference type="ARBA" id="ARBA00001933"/>
    </source>
</evidence>
<dbReference type="PANTHER" id="PTHR48078">
    <property type="entry name" value="THREONINE DEHYDRATASE, MITOCHONDRIAL-RELATED"/>
    <property type="match status" value="1"/>
</dbReference>
<keyword evidence="3" id="KW-0456">Lyase</keyword>
<dbReference type="InterPro" id="IPR050147">
    <property type="entry name" value="Ser/Thr_Dehydratase"/>
</dbReference>
<dbReference type="PROSITE" id="PS00165">
    <property type="entry name" value="DEHYDRATASE_SER_THR"/>
    <property type="match status" value="1"/>
</dbReference>
<dbReference type="GO" id="GO:0030170">
    <property type="term" value="F:pyridoxal phosphate binding"/>
    <property type="evidence" value="ECO:0007669"/>
    <property type="project" value="InterPro"/>
</dbReference>
<dbReference type="GO" id="GO:0003941">
    <property type="term" value="F:L-serine ammonia-lyase activity"/>
    <property type="evidence" value="ECO:0007669"/>
    <property type="project" value="TreeGrafter"/>
</dbReference>
<keyword evidence="6" id="KW-1185">Reference proteome</keyword>
<evidence type="ECO:0000259" key="4">
    <source>
        <dbReference type="Pfam" id="PF00291"/>
    </source>
</evidence>
<dbReference type="OrthoDB" id="9778118at2"/>
<dbReference type="GO" id="GO:0009097">
    <property type="term" value="P:isoleucine biosynthetic process"/>
    <property type="evidence" value="ECO:0007669"/>
    <property type="project" value="TreeGrafter"/>
</dbReference>
<dbReference type="InterPro" id="IPR001926">
    <property type="entry name" value="TrpB-like_PALP"/>
</dbReference>
<dbReference type="PANTHER" id="PTHR48078:SF6">
    <property type="entry name" value="L-THREONINE DEHYDRATASE CATABOLIC TDCB"/>
    <property type="match status" value="1"/>
</dbReference>
<dbReference type="InterPro" id="IPR036052">
    <property type="entry name" value="TrpB-like_PALP_sf"/>
</dbReference>
<gene>
    <name evidence="5" type="ORF">FB558_7473</name>
</gene>
<protein>
    <submittedName>
        <fullName evidence="5">Threonine synthase</fullName>
    </submittedName>
</protein>
<comment type="caution">
    <text evidence="5">The sequence shown here is derived from an EMBL/GenBank/DDBJ whole genome shotgun (WGS) entry which is preliminary data.</text>
</comment>
<dbReference type="GO" id="GO:0006567">
    <property type="term" value="P:L-threonine catabolic process"/>
    <property type="evidence" value="ECO:0007669"/>
    <property type="project" value="TreeGrafter"/>
</dbReference>
<name>A0A543D0E9_9PSEU</name>
<dbReference type="GO" id="GO:0006565">
    <property type="term" value="P:L-serine catabolic process"/>
    <property type="evidence" value="ECO:0007669"/>
    <property type="project" value="TreeGrafter"/>
</dbReference>
<evidence type="ECO:0000313" key="5">
    <source>
        <dbReference type="EMBL" id="TQM02830.1"/>
    </source>
</evidence>
<evidence type="ECO:0000256" key="2">
    <source>
        <dbReference type="ARBA" id="ARBA00022898"/>
    </source>
</evidence>
<dbReference type="Gene3D" id="3.40.50.1100">
    <property type="match status" value="2"/>
</dbReference>
<evidence type="ECO:0000313" key="6">
    <source>
        <dbReference type="Proteomes" id="UP000315677"/>
    </source>
</evidence>
<comment type="cofactor">
    <cofactor evidence="1">
        <name>pyridoxal 5'-phosphate</name>
        <dbReference type="ChEBI" id="CHEBI:597326"/>
    </cofactor>
</comment>
<dbReference type="EMBL" id="VFPA01000006">
    <property type="protein sequence ID" value="TQM02830.1"/>
    <property type="molecule type" value="Genomic_DNA"/>
</dbReference>